<dbReference type="SMART" id="SM00320">
    <property type="entry name" value="WD40"/>
    <property type="match status" value="3"/>
</dbReference>
<dbReference type="FunFam" id="2.130.10.10:FF:002241">
    <property type="entry name" value="Predicted protein"/>
    <property type="match status" value="1"/>
</dbReference>
<dbReference type="PANTHER" id="PTHR19846">
    <property type="entry name" value="WD40 REPEAT PROTEIN"/>
    <property type="match status" value="1"/>
</dbReference>
<dbReference type="PANTHER" id="PTHR19846:SF0">
    <property type="entry name" value="PRE-MRNA PROCESSING FACTOR 4"/>
    <property type="match status" value="1"/>
</dbReference>
<dbReference type="HOGENOM" id="CLU_829785_0_0_1"/>
<dbReference type="PhylomeDB" id="A7RW22"/>
<dbReference type="AlphaFoldDB" id="A7RW22"/>
<evidence type="ECO:0000313" key="2">
    <source>
        <dbReference type="Proteomes" id="UP000001593"/>
    </source>
</evidence>
<dbReference type="Pfam" id="PF00400">
    <property type="entry name" value="WD40"/>
    <property type="match status" value="1"/>
</dbReference>
<dbReference type="OMA" id="SWPWCKG"/>
<dbReference type="EMBL" id="DS469545">
    <property type="protein sequence ID" value="EDO44378.1"/>
    <property type="molecule type" value="Genomic_DNA"/>
</dbReference>
<evidence type="ECO:0000313" key="1">
    <source>
        <dbReference type="EMBL" id="EDO44378.1"/>
    </source>
</evidence>
<keyword evidence="2" id="KW-1185">Reference proteome</keyword>
<name>A7RW22_NEMVE</name>
<dbReference type="KEGG" id="nve:5516331"/>
<reference evidence="1 2" key="1">
    <citation type="journal article" date="2007" name="Science">
        <title>Sea anemone genome reveals ancestral eumetazoan gene repertoire and genomic organization.</title>
        <authorList>
            <person name="Putnam N.H."/>
            <person name="Srivastava M."/>
            <person name="Hellsten U."/>
            <person name="Dirks B."/>
            <person name="Chapman J."/>
            <person name="Salamov A."/>
            <person name="Terry A."/>
            <person name="Shapiro H."/>
            <person name="Lindquist E."/>
            <person name="Kapitonov V.V."/>
            <person name="Jurka J."/>
            <person name="Genikhovich G."/>
            <person name="Grigoriev I.V."/>
            <person name="Lucas S.M."/>
            <person name="Steele R.E."/>
            <person name="Finnerty J.R."/>
            <person name="Technau U."/>
            <person name="Martindale M.Q."/>
            <person name="Rokhsar D.S."/>
        </authorList>
    </citation>
    <scope>NUCLEOTIDE SEQUENCE [LARGE SCALE GENOMIC DNA]</scope>
    <source>
        <strain evidence="2">CH2 X CH6</strain>
    </source>
</reference>
<dbReference type="InParanoid" id="A7RW22"/>
<dbReference type="InterPro" id="IPR036322">
    <property type="entry name" value="WD40_repeat_dom_sf"/>
</dbReference>
<dbReference type="OrthoDB" id="1602884at2759"/>
<protein>
    <submittedName>
        <fullName evidence="1">Uncharacterized protein</fullName>
    </submittedName>
</protein>
<dbReference type="InterPro" id="IPR001680">
    <property type="entry name" value="WD40_rpt"/>
</dbReference>
<dbReference type="Gene3D" id="2.130.10.10">
    <property type="entry name" value="YVTN repeat-like/Quinoprotein amine dehydrogenase"/>
    <property type="match status" value="2"/>
</dbReference>
<organism evidence="1 2">
    <name type="scientific">Nematostella vectensis</name>
    <name type="common">Starlet sea anemone</name>
    <dbReference type="NCBI Taxonomy" id="45351"/>
    <lineage>
        <taxon>Eukaryota</taxon>
        <taxon>Metazoa</taxon>
        <taxon>Cnidaria</taxon>
        <taxon>Anthozoa</taxon>
        <taxon>Hexacorallia</taxon>
        <taxon>Actiniaria</taxon>
        <taxon>Edwardsiidae</taxon>
        <taxon>Nematostella</taxon>
    </lineage>
</organism>
<dbReference type="GO" id="GO:0003714">
    <property type="term" value="F:transcription corepressor activity"/>
    <property type="evidence" value="ECO:0000318"/>
    <property type="project" value="GO_Central"/>
</dbReference>
<dbReference type="GO" id="GO:0000118">
    <property type="term" value="C:histone deacetylase complex"/>
    <property type="evidence" value="ECO:0000318"/>
    <property type="project" value="GO_Central"/>
</dbReference>
<proteinExistence type="predicted"/>
<dbReference type="eggNOG" id="ENOG502R8JE">
    <property type="taxonomic scope" value="Eukaryota"/>
</dbReference>
<dbReference type="InterPro" id="IPR015943">
    <property type="entry name" value="WD40/YVTN_repeat-like_dom_sf"/>
</dbReference>
<gene>
    <name evidence="1" type="ORF">NEMVEDRAFT_v1g241089</name>
</gene>
<dbReference type="SUPFAM" id="SSF50978">
    <property type="entry name" value="WD40 repeat-like"/>
    <property type="match status" value="1"/>
</dbReference>
<dbReference type="STRING" id="45351.A7RW22"/>
<dbReference type="Proteomes" id="UP000001593">
    <property type="component" value="Unassembled WGS sequence"/>
</dbReference>
<dbReference type="GO" id="GO:0006357">
    <property type="term" value="P:regulation of transcription by RNA polymerase II"/>
    <property type="evidence" value="ECO:0000318"/>
    <property type="project" value="GO_Central"/>
</dbReference>
<sequence>MELRPKLEFLKYHQGNVRGVAFSPVDRYLFCSGAYDGKLNIYSARKCRLLGSYPINTLSIARNINGVRFTADGRKILAATTARRLAVLDSETGEQILTYDNCVFNGRDRTGIAVDLQGSPHVAVATCVDGHGLCIFDLRMPLPAENVYNLHGSIIRDIVFIHDSWPWCKGHSALLTASVDGTSKVSTLDGYTLQSIDIGSAINSVAPTPEPFGSMADDGFYSLIMYGGEQLVSYVPEVGVQEHMKEHGSDPLWKIRYTSNGSSLFTACDKGVIRRYRRFPDHHEYVGELFHHSSDVEDIDISPYDECIHHFIQVITNNILPLFI</sequence>
<accession>A7RW22</accession>